<dbReference type="GO" id="GO:0003677">
    <property type="term" value="F:DNA binding"/>
    <property type="evidence" value="ECO:0007669"/>
    <property type="project" value="UniProtKB-KW"/>
</dbReference>
<evidence type="ECO:0000313" key="1">
    <source>
        <dbReference type="EMBL" id="MDY6487115.1"/>
    </source>
</evidence>
<dbReference type="AlphaFoldDB" id="A0A6L6GH92"/>
<reference evidence="2 3" key="1">
    <citation type="submission" date="2019-11" db="EMBL/GenBank/DDBJ databases">
        <authorList>
            <person name="An D."/>
        </authorList>
    </citation>
    <scope>NUCLEOTIDE SEQUENCE [LARGE SCALE GENOMIC DNA]</scope>
    <source>
        <strain evidence="2 3">YIM 103518</strain>
    </source>
</reference>
<sequence length="91" mass="10525">MKKRLDRIARMSEEQRLSSIHQFWNLPEDAVFSPEVVALVCDLSLSWLQAKRCKGDGIPFIKVGPRKVGYIKRDVIEFLGKNRYLNTCNSN</sequence>
<accession>A0A6L6GH92</accession>
<evidence type="ECO:0000313" key="4">
    <source>
        <dbReference type="Proteomes" id="UP001278995"/>
    </source>
</evidence>
<evidence type="ECO:0000313" key="2">
    <source>
        <dbReference type="EMBL" id="MTD11868.1"/>
    </source>
</evidence>
<dbReference type="EMBL" id="JAXHPL010000037">
    <property type="protein sequence ID" value="MDY6487115.1"/>
    <property type="molecule type" value="Genomic_DNA"/>
</dbReference>
<dbReference type="RefSeq" id="WP_062034426.1">
    <property type="nucleotide sequence ID" value="NZ_JAXHPL010000037.1"/>
</dbReference>
<comment type="caution">
    <text evidence="2">The sequence shown here is derived from an EMBL/GenBank/DDBJ whole genome shotgun (WGS) entry which is preliminary data.</text>
</comment>
<organism evidence="2 3">
    <name type="scientific">Acinetobacter faecalis</name>
    <dbReference type="NCBI Taxonomy" id="2665161"/>
    <lineage>
        <taxon>Bacteria</taxon>
        <taxon>Pseudomonadati</taxon>
        <taxon>Pseudomonadota</taxon>
        <taxon>Gammaproteobacteria</taxon>
        <taxon>Moraxellales</taxon>
        <taxon>Moraxellaceae</taxon>
        <taxon>Acinetobacter</taxon>
    </lineage>
</organism>
<evidence type="ECO:0000313" key="3">
    <source>
        <dbReference type="Proteomes" id="UP000473854"/>
    </source>
</evidence>
<protein>
    <submittedName>
        <fullName evidence="2">DNA-binding protein</fullName>
    </submittedName>
</protein>
<dbReference type="Proteomes" id="UP001278995">
    <property type="component" value="Unassembled WGS sequence"/>
</dbReference>
<name>A0A6L6GH92_9GAMM</name>
<proteinExistence type="predicted"/>
<keyword evidence="2" id="KW-0238">DNA-binding</keyword>
<gene>
    <name evidence="2" type="ORF">GIX10_10600</name>
    <name evidence="1" type="ORF">SKM51_07865</name>
</gene>
<dbReference type="Proteomes" id="UP000473854">
    <property type="component" value="Unassembled WGS sequence"/>
</dbReference>
<dbReference type="EMBL" id="WLYL01000036">
    <property type="protein sequence ID" value="MTD11868.1"/>
    <property type="molecule type" value="Genomic_DNA"/>
</dbReference>
<reference evidence="1 4" key="2">
    <citation type="submission" date="2023-11" db="EMBL/GenBank/DDBJ databases">
        <title>The common occurrence of Acinetobacte faecalis in cattle feces and its emended description.</title>
        <authorList>
            <person name="Kyselkova M."/>
            <person name="Xanthopoulou K."/>
            <person name="Shestivska V."/>
            <person name="Spanelova P."/>
            <person name="Maixnerova M."/>
            <person name="Higgins P.G."/>
            <person name="Nemec A."/>
        </authorList>
    </citation>
    <scope>NUCLEOTIDE SEQUENCE [LARGE SCALE GENOMIC DNA]</scope>
    <source>
        <strain evidence="1 4">ANC 7483</strain>
    </source>
</reference>